<dbReference type="InterPro" id="IPR036388">
    <property type="entry name" value="WH-like_DNA-bd_sf"/>
</dbReference>
<dbReference type="GO" id="GO:0003677">
    <property type="term" value="F:DNA binding"/>
    <property type="evidence" value="ECO:0007669"/>
    <property type="project" value="UniProtKB-KW"/>
</dbReference>
<dbReference type="PROSITE" id="PS50949">
    <property type="entry name" value="HTH_GNTR"/>
    <property type="match status" value="1"/>
</dbReference>
<dbReference type="PATRIC" id="fig|540747.5.peg.3413"/>
<evidence type="ECO:0000313" key="6">
    <source>
        <dbReference type="EMBL" id="QEW24766.1"/>
    </source>
</evidence>
<dbReference type="SUPFAM" id="SSF64288">
    <property type="entry name" value="Chorismate lyase-like"/>
    <property type="match status" value="1"/>
</dbReference>
<dbReference type="EMBL" id="LAXI01000027">
    <property type="protein sequence ID" value="KRS15122.1"/>
    <property type="molecule type" value="Genomic_DNA"/>
</dbReference>
<evidence type="ECO:0000256" key="2">
    <source>
        <dbReference type="ARBA" id="ARBA00023125"/>
    </source>
</evidence>
<keyword evidence="1" id="KW-0805">Transcription regulation</keyword>
<feature type="domain" description="HTH gntR-type" evidence="4">
    <location>
        <begin position="9"/>
        <end position="77"/>
    </location>
</feature>
<dbReference type="Pfam" id="PF07702">
    <property type="entry name" value="UTRA"/>
    <property type="match status" value="1"/>
</dbReference>
<dbReference type="Proteomes" id="UP000325785">
    <property type="component" value="Chromosome"/>
</dbReference>
<dbReference type="EMBL" id="CP031598">
    <property type="protein sequence ID" value="QEW24766.1"/>
    <property type="molecule type" value="Genomic_DNA"/>
</dbReference>
<dbReference type="InterPro" id="IPR028978">
    <property type="entry name" value="Chorismate_lyase_/UTRA_dom_sf"/>
</dbReference>
<dbReference type="Pfam" id="PF00392">
    <property type="entry name" value="GntR"/>
    <property type="match status" value="1"/>
</dbReference>
<reference evidence="5 7" key="1">
    <citation type="submission" date="2015-04" db="EMBL/GenBank/DDBJ databases">
        <title>The draft genome sequence of Roseovarius indicus B108T.</title>
        <authorList>
            <person name="Li G."/>
            <person name="Lai Q."/>
            <person name="Shao Z."/>
            <person name="Yan P."/>
        </authorList>
    </citation>
    <scope>NUCLEOTIDE SEQUENCE [LARGE SCALE GENOMIC DNA]</scope>
    <source>
        <strain evidence="5 7">B108</strain>
    </source>
</reference>
<evidence type="ECO:0000313" key="7">
    <source>
        <dbReference type="Proteomes" id="UP000051401"/>
    </source>
</evidence>
<evidence type="ECO:0000259" key="4">
    <source>
        <dbReference type="PROSITE" id="PS50949"/>
    </source>
</evidence>
<gene>
    <name evidence="6" type="primary">dasR</name>
    <name evidence="6" type="ORF">RIdsm_00549</name>
    <name evidence="5" type="ORF">XM52_25285</name>
</gene>
<keyword evidence="2" id="KW-0238">DNA-binding</keyword>
<dbReference type="STRING" id="540747.SAMN04488031_111137"/>
<dbReference type="PANTHER" id="PTHR44846:SF1">
    <property type="entry name" value="MANNOSYL-D-GLYCERATE TRANSPORT_METABOLISM SYSTEM REPRESSOR MNGR-RELATED"/>
    <property type="match status" value="1"/>
</dbReference>
<dbReference type="CDD" id="cd07377">
    <property type="entry name" value="WHTH_GntR"/>
    <property type="match status" value="1"/>
</dbReference>
<dbReference type="Proteomes" id="UP000051401">
    <property type="component" value="Unassembled WGS sequence"/>
</dbReference>
<dbReference type="Gene3D" id="1.10.10.10">
    <property type="entry name" value="Winged helix-like DNA-binding domain superfamily/Winged helix DNA-binding domain"/>
    <property type="match status" value="1"/>
</dbReference>
<accession>A0A0T5P1X0</accession>
<keyword evidence="3" id="KW-0804">Transcription</keyword>
<dbReference type="InterPro" id="IPR000524">
    <property type="entry name" value="Tscrpt_reg_HTH_GntR"/>
</dbReference>
<dbReference type="KEGG" id="rid:RIdsm_00549"/>
<evidence type="ECO:0000313" key="8">
    <source>
        <dbReference type="Proteomes" id="UP000325785"/>
    </source>
</evidence>
<reference evidence="6 8" key="2">
    <citation type="submission" date="2018-08" db="EMBL/GenBank/DDBJ databases">
        <title>Genetic Globetrotter - A new plasmid hitch-hiking vast phylogenetic and geographic distances.</title>
        <authorList>
            <person name="Vollmers J."/>
            <person name="Petersen J."/>
        </authorList>
    </citation>
    <scope>NUCLEOTIDE SEQUENCE [LARGE SCALE GENOMIC DNA]</scope>
    <source>
        <strain evidence="6 8">DSM 26383</strain>
    </source>
</reference>
<dbReference type="NCBIfam" id="TIGR02325">
    <property type="entry name" value="C_P_lyase_phnF"/>
    <property type="match status" value="1"/>
</dbReference>
<evidence type="ECO:0000256" key="1">
    <source>
        <dbReference type="ARBA" id="ARBA00023015"/>
    </source>
</evidence>
<dbReference type="GO" id="GO:0045892">
    <property type="term" value="P:negative regulation of DNA-templated transcription"/>
    <property type="evidence" value="ECO:0007669"/>
    <property type="project" value="TreeGrafter"/>
</dbReference>
<dbReference type="InterPro" id="IPR036390">
    <property type="entry name" value="WH_DNA-bd_sf"/>
</dbReference>
<dbReference type="RefSeq" id="WP_057820849.1">
    <property type="nucleotide sequence ID" value="NZ_CP031598.1"/>
</dbReference>
<dbReference type="AlphaFoldDB" id="A0A0T5P1X0"/>
<evidence type="ECO:0000256" key="3">
    <source>
        <dbReference type="ARBA" id="ARBA00023163"/>
    </source>
</evidence>
<dbReference type="InterPro" id="IPR012702">
    <property type="entry name" value="CP_lyase_PhnF"/>
</dbReference>
<evidence type="ECO:0000313" key="5">
    <source>
        <dbReference type="EMBL" id="KRS15122.1"/>
    </source>
</evidence>
<name>A0A0T5P1X0_9RHOB</name>
<organism evidence="5 7">
    <name type="scientific">Roseovarius indicus</name>
    <dbReference type="NCBI Taxonomy" id="540747"/>
    <lineage>
        <taxon>Bacteria</taxon>
        <taxon>Pseudomonadati</taxon>
        <taxon>Pseudomonadota</taxon>
        <taxon>Alphaproteobacteria</taxon>
        <taxon>Rhodobacterales</taxon>
        <taxon>Roseobacteraceae</taxon>
        <taxon>Roseovarius</taxon>
    </lineage>
</organism>
<dbReference type="OrthoDB" id="9800645at2"/>
<dbReference type="GO" id="GO:0003700">
    <property type="term" value="F:DNA-binding transcription factor activity"/>
    <property type="evidence" value="ECO:0007669"/>
    <property type="project" value="InterPro"/>
</dbReference>
<sequence length="241" mass="26444">MTTDTAKRTPIWKSIHDTLLRDISERRYAPGDKLPTEAALARRFGVNRHTVRRALATLAEDGLVHARRGAGVFVAQSHTDYPIGKRVRFHQNLRAAGHLPGKQLLAMETRAADTTEAELLALTQGDPVHVYEGLSLSDGQPVALFQSVFPAARFPGLPDALTRLRSVTAALADQGLDDYTRAWTRLNAKLATPTQALHLQLREGAPLLRTISLNIDADGKPVEYGRTWFSGDRVTLTVADP</sequence>
<protein>
    <submittedName>
        <fullName evidence="5">GntR family transcriptional regulator</fullName>
    </submittedName>
    <submittedName>
        <fullName evidence="6">HTH-type transcriptional repressor DasR</fullName>
    </submittedName>
</protein>
<dbReference type="Gene3D" id="3.40.1410.10">
    <property type="entry name" value="Chorismate lyase-like"/>
    <property type="match status" value="1"/>
</dbReference>
<dbReference type="PRINTS" id="PR00035">
    <property type="entry name" value="HTHGNTR"/>
</dbReference>
<dbReference type="PANTHER" id="PTHR44846">
    <property type="entry name" value="MANNOSYL-D-GLYCERATE TRANSPORT/METABOLISM SYSTEM REPRESSOR MNGR-RELATED"/>
    <property type="match status" value="1"/>
</dbReference>
<proteinExistence type="predicted"/>
<dbReference type="InterPro" id="IPR011663">
    <property type="entry name" value="UTRA"/>
</dbReference>
<keyword evidence="7" id="KW-1185">Reference proteome</keyword>
<dbReference type="InterPro" id="IPR050679">
    <property type="entry name" value="Bact_HTH_transcr_reg"/>
</dbReference>
<dbReference type="SMART" id="SM00345">
    <property type="entry name" value="HTH_GNTR"/>
    <property type="match status" value="1"/>
</dbReference>
<dbReference type="SMART" id="SM00866">
    <property type="entry name" value="UTRA"/>
    <property type="match status" value="1"/>
</dbReference>
<dbReference type="SUPFAM" id="SSF46785">
    <property type="entry name" value="Winged helix' DNA-binding domain"/>
    <property type="match status" value="1"/>
</dbReference>